<comment type="cofactor">
    <cofactor evidence="2">
        <name>Mg(2+)</name>
        <dbReference type="ChEBI" id="CHEBI:18420"/>
    </cofactor>
</comment>
<evidence type="ECO:0000313" key="4">
    <source>
        <dbReference type="Proteomes" id="UP001597063"/>
    </source>
</evidence>
<keyword evidence="4" id="KW-1185">Reference proteome</keyword>
<dbReference type="Proteomes" id="UP001597063">
    <property type="component" value="Unassembled WGS sequence"/>
</dbReference>
<keyword evidence="2" id="KW-0479">Metal-binding</keyword>
<dbReference type="InterPro" id="IPR034686">
    <property type="entry name" value="Terpene_cyclase-like_2"/>
</dbReference>
<dbReference type="EC" id="4.2.3.-" evidence="2"/>
<keyword evidence="1 2" id="KW-0456">Lyase</keyword>
<dbReference type="PANTHER" id="PTHR35201">
    <property type="entry name" value="TERPENE SYNTHASE"/>
    <property type="match status" value="1"/>
</dbReference>
<keyword evidence="2" id="KW-0460">Magnesium</keyword>
<dbReference type="Gene3D" id="1.10.600.10">
    <property type="entry name" value="Farnesyl Diphosphate Synthase"/>
    <property type="match status" value="1"/>
</dbReference>
<dbReference type="PANTHER" id="PTHR35201:SF4">
    <property type="entry name" value="BETA-PINACENE SYNTHASE-RELATED"/>
    <property type="match status" value="1"/>
</dbReference>
<dbReference type="Pfam" id="PF19086">
    <property type="entry name" value="Terpene_syn_C_2"/>
    <property type="match status" value="1"/>
</dbReference>
<dbReference type="EMBL" id="JBHTGP010000018">
    <property type="protein sequence ID" value="MFD0689852.1"/>
    <property type="molecule type" value="Genomic_DNA"/>
</dbReference>
<comment type="similarity">
    <text evidence="2">Belongs to the terpene synthase family.</text>
</comment>
<dbReference type="SUPFAM" id="SSF48576">
    <property type="entry name" value="Terpenoid synthases"/>
    <property type="match status" value="1"/>
</dbReference>
<gene>
    <name evidence="3" type="ORF">ACFQZM_35555</name>
</gene>
<evidence type="ECO:0000256" key="2">
    <source>
        <dbReference type="RuleBase" id="RU366034"/>
    </source>
</evidence>
<dbReference type="InterPro" id="IPR008949">
    <property type="entry name" value="Isoprenoid_synthase_dom_sf"/>
</dbReference>
<reference evidence="4" key="1">
    <citation type="journal article" date="2019" name="Int. J. Syst. Evol. Microbiol.">
        <title>The Global Catalogue of Microorganisms (GCM) 10K type strain sequencing project: providing services to taxonomists for standard genome sequencing and annotation.</title>
        <authorList>
            <consortium name="The Broad Institute Genomics Platform"/>
            <consortium name="The Broad Institute Genome Sequencing Center for Infectious Disease"/>
            <person name="Wu L."/>
            <person name="Ma J."/>
        </authorList>
    </citation>
    <scope>NUCLEOTIDE SEQUENCE [LARGE SCALE GENOMIC DNA]</scope>
    <source>
        <strain evidence="4">JCM 9371</strain>
    </source>
</reference>
<sequence>MTVGVRTTTTPATGVPEIQVELPPRYCPLPAVRHLDETRLAASTQAWIGGCGVTLTERQRARMRGNDCPGFYGRIMPAAPADRLQLAVDWCTLMFLFDDAQCDEGPASADPHQFAALAAGILRTLETPGTGTGPVALGGPFEAPVRDLAGRIREWATPAQVRRSVEGHRAWFFGVLWEFAHRHAGRAPSLNNYAHMRQHTAAGTATTAFMEIIDGEEIPARELDAPAVRALAEVAITTAALDDDLFSYGKELWHTARAPAPSNCRLDLPDILRVERGLDLKRALEQAVELNNRLTLRFLHLRERTLPGASRPLRRYIDHLSHLIPGNLQWGLRAGRYTNPDGAHPGAVTTRAAFTETAPSTAAPEIPSIAWWWDPAL</sequence>
<dbReference type="RefSeq" id="WP_131757408.1">
    <property type="nucleotide sequence ID" value="NZ_CAACUY010000031.1"/>
</dbReference>
<accession>A0ABW2XU39</accession>
<name>A0ABW2XU39_9ACTN</name>
<comment type="caution">
    <text evidence="3">The sequence shown here is derived from an EMBL/GenBank/DDBJ whole genome shotgun (WGS) entry which is preliminary data.</text>
</comment>
<proteinExistence type="inferred from homology"/>
<protein>
    <recommendedName>
        <fullName evidence="2">Terpene synthase</fullName>
        <ecNumber evidence="2">4.2.3.-</ecNumber>
    </recommendedName>
</protein>
<evidence type="ECO:0000256" key="1">
    <source>
        <dbReference type="ARBA" id="ARBA00023239"/>
    </source>
</evidence>
<evidence type="ECO:0000313" key="3">
    <source>
        <dbReference type="EMBL" id="MFD0689852.1"/>
    </source>
</evidence>
<organism evidence="3 4">
    <name type="scientific">Actinomadura fibrosa</name>
    <dbReference type="NCBI Taxonomy" id="111802"/>
    <lineage>
        <taxon>Bacteria</taxon>
        <taxon>Bacillati</taxon>
        <taxon>Actinomycetota</taxon>
        <taxon>Actinomycetes</taxon>
        <taxon>Streptosporangiales</taxon>
        <taxon>Thermomonosporaceae</taxon>
        <taxon>Actinomadura</taxon>
    </lineage>
</organism>